<evidence type="ECO:0000313" key="1">
    <source>
        <dbReference type="EMBL" id="QOX63802.1"/>
    </source>
</evidence>
<proteinExistence type="predicted"/>
<keyword evidence="1" id="KW-0489">Methyltransferase</keyword>
<gene>
    <name evidence="1" type="ORF">FRZ06_10810</name>
</gene>
<organism evidence="1 2">
    <name type="scientific">Anoxybacterium hadale</name>
    <dbReference type="NCBI Taxonomy" id="3408580"/>
    <lineage>
        <taxon>Bacteria</taxon>
        <taxon>Bacillati</taxon>
        <taxon>Bacillota</taxon>
        <taxon>Clostridia</taxon>
        <taxon>Peptostreptococcales</taxon>
        <taxon>Anaerovoracaceae</taxon>
        <taxon>Anoxybacterium</taxon>
    </lineage>
</organism>
<sequence length="544" mass="60791">MSDQTSQKYSIVDLFAGAGGLSYGFLQTGRFTVKAAFEMNPNAQCTYLRNHEIDKSCMYGDVKDALLEETKQRLGQIDVVIGGPPCQGFSNANRQKNHAISLNNSLVKKFVKAVLHLEPKAFLMENVSMLQSEVHRFFVSDEDADDIEKYGISTDDSQIQLLEQEFIFNGVIDIVSDSTLIANYLWEENDYLALNVVFKNRNNEEKLKAALTKHQRRLASFSAKLIACQGNNFIIEQGRIAGNALQHYYDNNMIEGLCEAIKPSILLQRMLSKAKEIKDNTIAVGWFSVDDGLVAHVKSMSVLDYIVTILGAGCKGYTIEKGVLSAATFGVPQKRMRYVVLGVKKNIAHHLELPKGTIQNGKFRTVHDAIWDLEGVITTTDINEGNKGAHLDQAPKGMSDLGLALRDSTILRNHISTETTELALKRFKEIKQGQNFHNLPEELKKSYSDSKRTQNTIYLRLIYDEPSGTVVNVRKSMWIHPVLHRALSIREAARLQTFPDSFVFCGSKDSQYQQVGNAVPPMLARAIADHLCSYLDCGVSVTTE</sequence>
<dbReference type="Proteomes" id="UP000594014">
    <property type="component" value="Chromosome"/>
</dbReference>
<protein>
    <submittedName>
        <fullName evidence="1">DNA cytosine methyltransferase</fullName>
    </submittedName>
</protein>
<name>A0ACD1ABB5_9FIRM</name>
<accession>A0ACD1ABB5</accession>
<evidence type="ECO:0000313" key="2">
    <source>
        <dbReference type="Proteomes" id="UP000594014"/>
    </source>
</evidence>
<keyword evidence="1" id="KW-0808">Transferase</keyword>
<keyword evidence="2" id="KW-1185">Reference proteome</keyword>
<reference evidence="1" key="1">
    <citation type="submission" date="2019-08" db="EMBL/GenBank/DDBJ databases">
        <title>Genome sequence of Clostridiales bacterium MT110.</title>
        <authorList>
            <person name="Cao J."/>
        </authorList>
    </citation>
    <scope>NUCLEOTIDE SEQUENCE</scope>
    <source>
        <strain evidence="1">MT110</strain>
    </source>
</reference>
<dbReference type="EMBL" id="CP042469">
    <property type="protein sequence ID" value="QOX63802.1"/>
    <property type="molecule type" value="Genomic_DNA"/>
</dbReference>